<dbReference type="InterPro" id="IPR012338">
    <property type="entry name" value="Beta-lactam/transpept-like"/>
</dbReference>
<evidence type="ECO:0000259" key="1">
    <source>
        <dbReference type="Pfam" id="PF00144"/>
    </source>
</evidence>
<protein>
    <recommendedName>
        <fullName evidence="1">Beta-lactamase-related domain-containing protein</fullName>
    </recommendedName>
</protein>
<evidence type="ECO:0000313" key="3">
    <source>
        <dbReference type="Proteomes" id="UP001501343"/>
    </source>
</evidence>
<gene>
    <name evidence="2" type="ORF">GCM10009775_13000</name>
</gene>
<dbReference type="EMBL" id="BAAAOF010000002">
    <property type="protein sequence ID" value="GAA1921949.1"/>
    <property type="molecule type" value="Genomic_DNA"/>
</dbReference>
<name>A0ABN2PHE4_9MICO</name>
<dbReference type="SUPFAM" id="SSF56601">
    <property type="entry name" value="beta-lactamase/transpeptidase-like"/>
    <property type="match status" value="1"/>
</dbReference>
<dbReference type="Pfam" id="PF00144">
    <property type="entry name" value="Beta-lactamase"/>
    <property type="match status" value="1"/>
</dbReference>
<proteinExistence type="predicted"/>
<dbReference type="Proteomes" id="UP001501343">
    <property type="component" value="Unassembled WGS sequence"/>
</dbReference>
<comment type="caution">
    <text evidence="2">The sequence shown here is derived from an EMBL/GenBank/DDBJ whole genome shotgun (WGS) entry which is preliminary data.</text>
</comment>
<dbReference type="PANTHER" id="PTHR43283">
    <property type="entry name" value="BETA-LACTAMASE-RELATED"/>
    <property type="match status" value="1"/>
</dbReference>
<evidence type="ECO:0000313" key="2">
    <source>
        <dbReference type="EMBL" id="GAA1921949.1"/>
    </source>
</evidence>
<accession>A0ABN2PHE4</accession>
<dbReference type="PANTHER" id="PTHR43283:SF7">
    <property type="entry name" value="BETA-LACTAMASE-RELATED DOMAIN-CONTAINING PROTEIN"/>
    <property type="match status" value="1"/>
</dbReference>
<dbReference type="InterPro" id="IPR050789">
    <property type="entry name" value="Diverse_Enzym_Activities"/>
</dbReference>
<dbReference type="InterPro" id="IPR001466">
    <property type="entry name" value="Beta-lactam-related"/>
</dbReference>
<feature type="domain" description="Beta-lactamase-related" evidence="1">
    <location>
        <begin position="29"/>
        <end position="259"/>
    </location>
</feature>
<organism evidence="2 3">
    <name type="scientific">Microbacterium aoyamense</name>
    <dbReference type="NCBI Taxonomy" id="344166"/>
    <lineage>
        <taxon>Bacteria</taxon>
        <taxon>Bacillati</taxon>
        <taxon>Actinomycetota</taxon>
        <taxon>Actinomycetes</taxon>
        <taxon>Micrococcales</taxon>
        <taxon>Microbacteriaceae</taxon>
        <taxon>Microbacterium</taxon>
    </lineage>
</organism>
<keyword evidence="3" id="KW-1185">Reference proteome</keyword>
<sequence>MTSAERVRDAIVADIEASGFGAHGLHVRVGDEVAAHRWTPDVREDIHSAAKAVCFLAVGIAVDEGAISVDEPIATSLPSFEVADREMTLRRLLSMTSGVDFPWTPTLMTDWPDLAREFLSRPSAGRGFQYSNASTYTAMRVLDTRVGDVAEYLGSRLFAPLGIEAPDWTRCPNGYIEAGGGLWLRTEELARIGLLVRDRGVWEGSQLVSAEWVGALGTEWSVTGSEPPYAGYSLGAWAGPGAAWRIHGAYGQLVILQGDAVVTITADDHFGADAAAASVVRVLES</sequence>
<reference evidence="2 3" key="1">
    <citation type="journal article" date="2019" name="Int. J. Syst. Evol. Microbiol.">
        <title>The Global Catalogue of Microorganisms (GCM) 10K type strain sequencing project: providing services to taxonomists for standard genome sequencing and annotation.</title>
        <authorList>
            <consortium name="The Broad Institute Genomics Platform"/>
            <consortium name="The Broad Institute Genome Sequencing Center for Infectious Disease"/>
            <person name="Wu L."/>
            <person name="Ma J."/>
        </authorList>
    </citation>
    <scope>NUCLEOTIDE SEQUENCE [LARGE SCALE GENOMIC DNA]</scope>
    <source>
        <strain evidence="2 3">JCM 14900</strain>
    </source>
</reference>
<dbReference type="Gene3D" id="3.40.710.10">
    <property type="entry name" value="DD-peptidase/beta-lactamase superfamily"/>
    <property type="match status" value="1"/>
</dbReference>
<dbReference type="RefSeq" id="WP_248146537.1">
    <property type="nucleotide sequence ID" value="NZ_BAAAOF010000002.1"/>
</dbReference>